<accession>A0A3N4IR17</accession>
<feature type="chain" id="PRO_5017939795" evidence="1">
    <location>
        <begin position="19"/>
        <end position="332"/>
    </location>
</feature>
<dbReference type="PROSITE" id="PS51257">
    <property type="entry name" value="PROKAR_LIPOPROTEIN"/>
    <property type="match status" value="1"/>
</dbReference>
<gene>
    <name evidence="2" type="ORF">BJ508DRAFT_360036</name>
</gene>
<proteinExistence type="predicted"/>
<organism evidence="2 3">
    <name type="scientific">Ascobolus immersus RN42</name>
    <dbReference type="NCBI Taxonomy" id="1160509"/>
    <lineage>
        <taxon>Eukaryota</taxon>
        <taxon>Fungi</taxon>
        <taxon>Dikarya</taxon>
        <taxon>Ascomycota</taxon>
        <taxon>Pezizomycotina</taxon>
        <taxon>Pezizomycetes</taxon>
        <taxon>Pezizales</taxon>
        <taxon>Ascobolaceae</taxon>
        <taxon>Ascobolus</taxon>
    </lineage>
</organism>
<feature type="signal peptide" evidence="1">
    <location>
        <begin position="1"/>
        <end position="18"/>
    </location>
</feature>
<dbReference type="AlphaFoldDB" id="A0A3N4IR17"/>
<protein>
    <submittedName>
        <fullName evidence="2">Uncharacterized protein</fullName>
    </submittedName>
</protein>
<keyword evidence="3" id="KW-1185">Reference proteome</keyword>
<dbReference type="EMBL" id="ML119661">
    <property type="protein sequence ID" value="RPA84024.1"/>
    <property type="molecule type" value="Genomic_DNA"/>
</dbReference>
<reference evidence="2 3" key="1">
    <citation type="journal article" date="2018" name="Nat. Ecol. Evol.">
        <title>Pezizomycetes genomes reveal the molecular basis of ectomycorrhizal truffle lifestyle.</title>
        <authorList>
            <person name="Murat C."/>
            <person name="Payen T."/>
            <person name="Noel B."/>
            <person name="Kuo A."/>
            <person name="Morin E."/>
            <person name="Chen J."/>
            <person name="Kohler A."/>
            <person name="Krizsan K."/>
            <person name="Balestrini R."/>
            <person name="Da Silva C."/>
            <person name="Montanini B."/>
            <person name="Hainaut M."/>
            <person name="Levati E."/>
            <person name="Barry K.W."/>
            <person name="Belfiori B."/>
            <person name="Cichocki N."/>
            <person name="Clum A."/>
            <person name="Dockter R.B."/>
            <person name="Fauchery L."/>
            <person name="Guy J."/>
            <person name="Iotti M."/>
            <person name="Le Tacon F."/>
            <person name="Lindquist E.A."/>
            <person name="Lipzen A."/>
            <person name="Malagnac F."/>
            <person name="Mello A."/>
            <person name="Molinier V."/>
            <person name="Miyauchi S."/>
            <person name="Poulain J."/>
            <person name="Riccioni C."/>
            <person name="Rubini A."/>
            <person name="Sitrit Y."/>
            <person name="Splivallo R."/>
            <person name="Traeger S."/>
            <person name="Wang M."/>
            <person name="Zifcakova L."/>
            <person name="Wipf D."/>
            <person name="Zambonelli A."/>
            <person name="Paolocci F."/>
            <person name="Nowrousian M."/>
            <person name="Ottonello S."/>
            <person name="Baldrian P."/>
            <person name="Spatafora J.W."/>
            <person name="Henrissat B."/>
            <person name="Nagy L.G."/>
            <person name="Aury J.M."/>
            <person name="Wincker P."/>
            <person name="Grigoriev I.V."/>
            <person name="Bonfante P."/>
            <person name="Martin F.M."/>
        </authorList>
    </citation>
    <scope>NUCLEOTIDE SEQUENCE [LARGE SCALE GENOMIC DNA]</scope>
    <source>
        <strain evidence="2 3">RN42</strain>
    </source>
</reference>
<sequence>MKLPLIISLTALVSGSLAAIGSSCTSASGAGTCQYDASCTSGFNVVGACPNDPASVLCCIPKTCSTPYGAGVCRNTSKSCTGGSFVSGYCPGGSDVKCCVSTASSCTTTYGSGKCITDASCTDGFSVSGTCANEPSGVNCCIPKTCTTPSGSGICRNSSKACSGSYVSGYCPGDSTVKCCVQYPSGGTGDTISTLNALQSAHARTIAAVGKTYSVGNRGCKVAIATAMQESTIRVLANTNVPTSYNYYYEGVGSDHDSVGIFQQRPIYWGTVKDCMDPATSAGKFFAALKNVSGWQTMTIAQAAQAVQRSAYPDAYAKWETLATNVCAVVYP</sequence>
<evidence type="ECO:0000256" key="1">
    <source>
        <dbReference type="SAM" id="SignalP"/>
    </source>
</evidence>
<keyword evidence="1" id="KW-0732">Signal</keyword>
<dbReference type="Proteomes" id="UP000275078">
    <property type="component" value="Unassembled WGS sequence"/>
</dbReference>
<evidence type="ECO:0000313" key="2">
    <source>
        <dbReference type="EMBL" id="RPA84024.1"/>
    </source>
</evidence>
<dbReference type="OrthoDB" id="2251794at2759"/>
<evidence type="ECO:0000313" key="3">
    <source>
        <dbReference type="Proteomes" id="UP000275078"/>
    </source>
</evidence>
<name>A0A3N4IR17_ASCIM</name>